<dbReference type="PANTHER" id="PTHR48449:SF1">
    <property type="entry name" value="DUF1985 DOMAIN-CONTAINING PROTEIN"/>
    <property type="match status" value="1"/>
</dbReference>
<sequence>MPEINHEGQLVEKICWCFEVDDRFILGGVTYKFTKEEVGLITGLPFYGKALDLQSKKVSDIRLLEKHFPDKHLHRKDVRTKFIQLYPSNEEEDKQDFVRILIILMCVTFLLPNKGYACPNNLVRYLEDLDATWKFSWASVVHQMIIEDLRLFAERIRRRDAREGVSLGYIGGYTAALMVWFYEHTQLRNPSAYGKVPRFFRWGRTNDKSPLVRCSEQFHLLRADQEQGKEDNEEEKQLKEVIQKEEEGKEIKEEEVEGKEEKMQNGEEEENEPDQVVVDS</sequence>
<dbReference type="EMBL" id="JAUJYO010000006">
    <property type="protein sequence ID" value="KAK1314287.1"/>
    <property type="molecule type" value="Genomic_DNA"/>
</dbReference>
<evidence type="ECO:0000313" key="3">
    <source>
        <dbReference type="Proteomes" id="UP001180020"/>
    </source>
</evidence>
<dbReference type="Proteomes" id="UP001180020">
    <property type="component" value="Unassembled WGS sequence"/>
</dbReference>
<evidence type="ECO:0008006" key="4">
    <source>
        <dbReference type="Google" id="ProtNLM"/>
    </source>
</evidence>
<proteinExistence type="predicted"/>
<evidence type="ECO:0000313" key="2">
    <source>
        <dbReference type="EMBL" id="KAK1314287.1"/>
    </source>
</evidence>
<comment type="caution">
    <text evidence="2">The sequence shown here is derived from an EMBL/GenBank/DDBJ whole genome shotgun (WGS) entry which is preliminary data.</text>
</comment>
<name>A0AAV9EQ78_ACOCL</name>
<organism evidence="2 3">
    <name type="scientific">Acorus calamus</name>
    <name type="common">Sweet flag</name>
    <dbReference type="NCBI Taxonomy" id="4465"/>
    <lineage>
        <taxon>Eukaryota</taxon>
        <taxon>Viridiplantae</taxon>
        <taxon>Streptophyta</taxon>
        <taxon>Embryophyta</taxon>
        <taxon>Tracheophyta</taxon>
        <taxon>Spermatophyta</taxon>
        <taxon>Magnoliopsida</taxon>
        <taxon>Liliopsida</taxon>
        <taxon>Acoraceae</taxon>
        <taxon>Acorus</taxon>
    </lineage>
</organism>
<accession>A0AAV9EQ78</accession>
<reference evidence="2" key="1">
    <citation type="journal article" date="2023" name="Nat. Commun.">
        <title>Diploid and tetraploid genomes of Acorus and the evolution of monocots.</title>
        <authorList>
            <person name="Ma L."/>
            <person name="Liu K.W."/>
            <person name="Li Z."/>
            <person name="Hsiao Y.Y."/>
            <person name="Qi Y."/>
            <person name="Fu T."/>
            <person name="Tang G.D."/>
            <person name="Zhang D."/>
            <person name="Sun W.H."/>
            <person name="Liu D.K."/>
            <person name="Li Y."/>
            <person name="Chen G.Z."/>
            <person name="Liu X.D."/>
            <person name="Liao X.Y."/>
            <person name="Jiang Y.T."/>
            <person name="Yu X."/>
            <person name="Hao Y."/>
            <person name="Huang J."/>
            <person name="Zhao X.W."/>
            <person name="Ke S."/>
            <person name="Chen Y.Y."/>
            <person name="Wu W.L."/>
            <person name="Hsu J.L."/>
            <person name="Lin Y.F."/>
            <person name="Huang M.D."/>
            <person name="Li C.Y."/>
            <person name="Huang L."/>
            <person name="Wang Z.W."/>
            <person name="Zhao X."/>
            <person name="Zhong W.Y."/>
            <person name="Peng D.H."/>
            <person name="Ahmad S."/>
            <person name="Lan S."/>
            <person name="Zhang J.S."/>
            <person name="Tsai W.C."/>
            <person name="Van de Peer Y."/>
            <person name="Liu Z.J."/>
        </authorList>
    </citation>
    <scope>NUCLEOTIDE SEQUENCE</scope>
    <source>
        <strain evidence="2">CP</strain>
    </source>
</reference>
<keyword evidence="3" id="KW-1185">Reference proteome</keyword>
<reference evidence="2" key="2">
    <citation type="submission" date="2023-06" db="EMBL/GenBank/DDBJ databases">
        <authorList>
            <person name="Ma L."/>
            <person name="Liu K.-W."/>
            <person name="Li Z."/>
            <person name="Hsiao Y.-Y."/>
            <person name="Qi Y."/>
            <person name="Fu T."/>
            <person name="Tang G."/>
            <person name="Zhang D."/>
            <person name="Sun W.-H."/>
            <person name="Liu D.-K."/>
            <person name="Li Y."/>
            <person name="Chen G.-Z."/>
            <person name="Liu X.-D."/>
            <person name="Liao X.-Y."/>
            <person name="Jiang Y.-T."/>
            <person name="Yu X."/>
            <person name="Hao Y."/>
            <person name="Huang J."/>
            <person name="Zhao X.-W."/>
            <person name="Ke S."/>
            <person name="Chen Y.-Y."/>
            <person name="Wu W.-L."/>
            <person name="Hsu J.-L."/>
            <person name="Lin Y.-F."/>
            <person name="Huang M.-D."/>
            <person name="Li C.-Y."/>
            <person name="Huang L."/>
            <person name="Wang Z.-W."/>
            <person name="Zhao X."/>
            <person name="Zhong W.-Y."/>
            <person name="Peng D.-H."/>
            <person name="Ahmad S."/>
            <person name="Lan S."/>
            <person name="Zhang J.-S."/>
            <person name="Tsai W.-C."/>
            <person name="Van De Peer Y."/>
            <person name="Liu Z.-J."/>
        </authorList>
    </citation>
    <scope>NUCLEOTIDE SEQUENCE</scope>
    <source>
        <strain evidence="2">CP</strain>
        <tissue evidence="2">Leaves</tissue>
    </source>
</reference>
<protein>
    <recommendedName>
        <fullName evidence="4">Aminotransferase-like plant mobile domain-containing protein</fullName>
    </recommendedName>
</protein>
<gene>
    <name evidence="2" type="ORF">QJS10_CPA06g00902</name>
</gene>
<dbReference type="PANTHER" id="PTHR48449">
    <property type="entry name" value="DUF1985 DOMAIN-CONTAINING PROTEIN"/>
    <property type="match status" value="1"/>
</dbReference>
<feature type="compositionally biased region" description="Basic and acidic residues" evidence="1">
    <location>
        <begin position="223"/>
        <end position="252"/>
    </location>
</feature>
<dbReference type="AlphaFoldDB" id="A0AAV9EQ78"/>
<evidence type="ECO:0000256" key="1">
    <source>
        <dbReference type="SAM" id="MobiDB-lite"/>
    </source>
</evidence>
<feature type="region of interest" description="Disordered" evidence="1">
    <location>
        <begin position="223"/>
        <end position="280"/>
    </location>
</feature>